<sequence>MEHLGRRTVLATLLVAPLAACGGMLGDPDDLAEHFGG</sequence>
<dbReference type="AlphaFoldDB" id="C7NJ57"/>
<name>C7NJ57_KYTSD</name>
<evidence type="ECO:0000313" key="1">
    <source>
        <dbReference type="EMBL" id="ACV06744.1"/>
    </source>
</evidence>
<proteinExistence type="predicted"/>
<dbReference type="Proteomes" id="UP000006666">
    <property type="component" value="Chromosome"/>
</dbReference>
<protein>
    <submittedName>
        <fullName evidence="1">Uncharacterized protein</fullName>
    </submittedName>
</protein>
<evidence type="ECO:0000313" key="2">
    <source>
        <dbReference type="Proteomes" id="UP000006666"/>
    </source>
</evidence>
<reference evidence="1 2" key="1">
    <citation type="journal article" date="2009" name="Stand. Genomic Sci.">
        <title>Complete genome sequence of Kytococcus sedentarius type strain (541).</title>
        <authorList>
            <person name="Sims D."/>
            <person name="Brettin T."/>
            <person name="Detter J.C."/>
            <person name="Han C."/>
            <person name="Lapidus A."/>
            <person name="Copeland A."/>
            <person name="Glavina Del Rio T."/>
            <person name="Nolan M."/>
            <person name="Chen F."/>
            <person name="Lucas S."/>
            <person name="Tice H."/>
            <person name="Cheng J.F."/>
            <person name="Bruce D."/>
            <person name="Goodwin L."/>
            <person name="Pitluck S."/>
            <person name="Ovchinnikova G."/>
            <person name="Pati A."/>
            <person name="Ivanova N."/>
            <person name="Mavrommatis K."/>
            <person name="Chen A."/>
            <person name="Palaniappan K."/>
            <person name="D'haeseleer P."/>
            <person name="Chain P."/>
            <person name="Bristow J."/>
            <person name="Eisen J.A."/>
            <person name="Markowitz V."/>
            <person name="Hugenholtz P."/>
            <person name="Schneider S."/>
            <person name="Goker M."/>
            <person name="Pukall R."/>
            <person name="Kyrpides N.C."/>
            <person name="Klenk H.P."/>
        </authorList>
    </citation>
    <scope>NUCLEOTIDE SEQUENCE [LARGE SCALE GENOMIC DNA]</scope>
    <source>
        <strain evidence="2">ATCC 14392 / DSM 20547 / JCM 11482 / CCUG 33030 / NBRC 15357 / NCTC 11040 / CCM 314 / 541</strain>
    </source>
</reference>
<organism evidence="1 2">
    <name type="scientific">Kytococcus sedentarius (strain ATCC 14392 / DSM 20547 / JCM 11482 / CCUG 33030 / NBRC 15357 / NCTC 11040 / CCM 314 / 541)</name>
    <name type="common">Micrococcus sedentarius</name>
    <dbReference type="NCBI Taxonomy" id="478801"/>
    <lineage>
        <taxon>Bacteria</taxon>
        <taxon>Bacillati</taxon>
        <taxon>Actinomycetota</taxon>
        <taxon>Actinomycetes</taxon>
        <taxon>Micrococcales</taxon>
        <taxon>Kytococcaceae</taxon>
        <taxon>Kytococcus</taxon>
    </lineage>
</organism>
<dbReference type="EMBL" id="CP001686">
    <property type="protein sequence ID" value="ACV06744.1"/>
    <property type="molecule type" value="Genomic_DNA"/>
</dbReference>
<gene>
    <name evidence="1" type="ordered locus">Ksed_17310</name>
</gene>
<keyword evidence="2" id="KW-1185">Reference proteome</keyword>
<accession>C7NJ57</accession>
<dbReference type="HOGENOM" id="CLU_3344866_0_0_11"/>
<dbReference type="KEGG" id="kse:Ksed_17310"/>